<keyword evidence="3" id="KW-1185">Reference proteome</keyword>
<feature type="region of interest" description="Disordered" evidence="1">
    <location>
        <begin position="1"/>
        <end position="51"/>
    </location>
</feature>
<organism evidence="2 3">
    <name type="scientific">Nesidiocoris tenuis</name>
    <dbReference type="NCBI Taxonomy" id="355587"/>
    <lineage>
        <taxon>Eukaryota</taxon>
        <taxon>Metazoa</taxon>
        <taxon>Ecdysozoa</taxon>
        <taxon>Arthropoda</taxon>
        <taxon>Hexapoda</taxon>
        <taxon>Insecta</taxon>
        <taxon>Pterygota</taxon>
        <taxon>Neoptera</taxon>
        <taxon>Paraneoptera</taxon>
        <taxon>Hemiptera</taxon>
        <taxon>Heteroptera</taxon>
        <taxon>Panheteroptera</taxon>
        <taxon>Cimicomorpha</taxon>
        <taxon>Miridae</taxon>
        <taxon>Dicyphina</taxon>
        <taxon>Nesidiocoris</taxon>
    </lineage>
</organism>
<name>A0A6H5GBG7_9HEMI</name>
<dbReference type="AlphaFoldDB" id="A0A6H5GBG7"/>
<sequence>MGHQDEKVAMSGGSRTGKGPRGKNLSRNTALYSRRQKRHLNTSKQCPVLEGDPGAPLHLVLQMLMDGGEDSAKRRRYVEAIGDVFRLPLLTIIPSDLSARWASNGTATY</sequence>
<evidence type="ECO:0000313" key="3">
    <source>
        <dbReference type="Proteomes" id="UP000479000"/>
    </source>
</evidence>
<evidence type="ECO:0000313" key="2">
    <source>
        <dbReference type="EMBL" id="CAA9999045.1"/>
    </source>
</evidence>
<dbReference type="EMBL" id="CADCXU010008121">
    <property type="protein sequence ID" value="CAA9999045.1"/>
    <property type="molecule type" value="Genomic_DNA"/>
</dbReference>
<protein>
    <submittedName>
        <fullName evidence="2">Uncharacterized protein</fullName>
    </submittedName>
</protein>
<evidence type="ECO:0000256" key="1">
    <source>
        <dbReference type="SAM" id="MobiDB-lite"/>
    </source>
</evidence>
<reference evidence="2 3" key="1">
    <citation type="submission" date="2020-02" db="EMBL/GenBank/DDBJ databases">
        <authorList>
            <person name="Ferguson B K."/>
        </authorList>
    </citation>
    <scope>NUCLEOTIDE SEQUENCE [LARGE SCALE GENOMIC DNA]</scope>
</reference>
<dbReference type="Proteomes" id="UP000479000">
    <property type="component" value="Unassembled WGS sequence"/>
</dbReference>
<accession>A0A6H5GBG7</accession>
<proteinExistence type="predicted"/>
<gene>
    <name evidence="2" type="ORF">NTEN_LOCUS5328</name>
</gene>